<dbReference type="Pfam" id="PF13432">
    <property type="entry name" value="TPR_16"/>
    <property type="match status" value="1"/>
</dbReference>
<dbReference type="InterPro" id="IPR011990">
    <property type="entry name" value="TPR-like_helical_dom_sf"/>
</dbReference>
<evidence type="ECO:0000313" key="5">
    <source>
        <dbReference type="EMBL" id="SFN72949.1"/>
    </source>
</evidence>
<dbReference type="EMBL" id="FOVK01000004">
    <property type="protein sequence ID" value="SFN72949.1"/>
    <property type="molecule type" value="Genomic_DNA"/>
</dbReference>
<evidence type="ECO:0008006" key="7">
    <source>
        <dbReference type="Google" id="ProtNLM"/>
    </source>
</evidence>
<dbReference type="Gene3D" id="1.25.40.20">
    <property type="entry name" value="Ankyrin repeat-containing domain"/>
    <property type="match status" value="1"/>
</dbReference>
<dbReference type="InterPro" id="IPR051685">
    <property type="entry name" value="Ycf3/AcsC/BcsC/TPR_MFPF"/>
</dbReference>
<dbReference type="Pfam" id="PF13181">
    <property type="entry name" value="TPR_8"/>
    <property type="match status" value="2"/>
</dbReference>
<keyword evidence="2 4" id="KW-0802">TPR repeat</keyword>
<dbReference type="SUPFAM" id="SSF48452">
    <property type="entry name" value="TPR-like"/>
    <property type="match status" value="1"/>
</dbReference>
<keyword evidence="1" id="KW-0677">Repeat</keyword>
<feature type="repeat" description="TPR" evidence="4">
    <location>
        <begin position="333"/>
        <end position="366"/>
    </location>
</feature>
<dbReference type="PROSITE" id="PS50297">
    <property type="entry name" value="ANK_REP_REGION"/>
    <property type="match status" value="1"/>
</dbReference>
<dbReference type="AlphaFoldDB" id="A0A1I5BEG3"/>
<dbReference type="PANTHER" id="PTHR44943:SF4">
    <property type="entry name" value="TPR REPEAT-CONTAINING PROTEIN MJ0798"/>
    <property type="match status" value="1"/>
</dbReference>
<sequence>MNDELLRQAGLENIEEVARLIEEGAFIDVQDKDGRTPLMIAVQKNNLELATLLLEKGADLNIRDNTMLSPWLCAGANGFHRILEKALAYSPDLKSVNRFGGTVLLPSSEKGYLKTVEVGIKAGVPVNHVNDLGWSALQEAVILGNESFLYSDIVRKLMENGARPHDVDHDGNSPIEVARKRGNEKILSILEQREPKKVPAVLEARRLIEENHYEEALKVLDTLVKEERTALEAYYLKGYVYTLKVEYDKALEAYLEGAKLPKALPEFYFYTANTLRLMKKSEEALREYEKAIEMNPQDFFYRYHMSNYLRELGMHEVAVKTMDDLLELDPPRYDYYFHKANSLRSLGRHEEAVEAMDKAIVLDKANSLYVFHKAQSLHLLGRLEEAKELLNLALSMKQAPVYEAELSRVEEKLEAR</sequence>
<evidence type="ECO:0000256" key="4">
    <source>
        <dbReference type="PROSITE-ProRule" id="PRU00339"/>
    </source>
</evidence>
<protein>
    <recommendedName>
        <fullName evidence="7">Tetratricopeptide repeat-containing protein</fullName>
    </recommendedName>
</protein>
<gene>
    <name evidence="5" type="ORF">SAMN04488695_104165</name>
</gene>
<feature type="repeat" description="ANK" evidence="3">
    <location>
        <begin position="33"/>
        <end position="65"/>
    </location>
</feature>
<keyword evidence="3" id="KW-0040">ANK repeat</keyword>
<dbReference type="InterPro" id="IPR036770">
    <property type="entry name" value="Ankyrin_rpt-contain_sf"/>
</dbReference>
<dbReference type="Gene3D" id="1.25.40.10">
    <property type="entry name" value="Tetratricopeptide repeat domain"/>
    <property type="match status" value="2"/>
</dbReference>
<accession>A0A1I5BEG3</accession>
<evidence type="ECO:0000256" key="1">
    <source>
        <dbReference type="ARBA" id="ARBA00022737"/>
    </source>
</evidence>
<feature type="repeat" description="TPR" evidence="4">
    <location>
        <begin position="265"/>
        <end position="298"/>
    </location>
</feature>
<dbReference type="SMART" id="SM00028">
    <property type="entry name" value="TPR"/>
    <property type="match status" value="4"/>
</dbReference>
<organism evidence="5 6">
    <name type="scientific">Proteiniclasticum ruminis</name>
    <dbReference type="NCBI Taxonomy" id="398199"/>
    <lineage>
        <taxon>Bacteria</taxon>
        <taxon>Bacillati</taxon>
        <taxon>Bacillota</taxon>
        <taxon>Clostridia</taxon>
        <taxon>Eubacteriales</taxon>
        <taxon>Clostridiaceae</taxon>
        <taxon>Proteiniclasticum</taxon>
    </lineage>
</organism>
<dbReference type="Pfam" id="PF07719">
    <property type="entry name" value="TPR_2"/>
    <property type="match status" value="1"/>
</dbReference>
<proteinExistence type="predicted"/>
<dbReference type="PROSITE" id="PS50005">
    <property type="entry name" value="TPR"/>
    <property type="match status" value="2"/>
</dbReference>
<dbReference type="SUPFAM" id="SSF48403">
    <property type="entry name" value="Ankyrin repeat"/>
    <property type="match status" value="1"/>
</dbReference>
<dbReference type="InterPro" id="IPR019734">
    <property type="entry name" value="TPR_rpt"/>
</dbReference>
<evidence type="ECO:0000313" key="6">
    <source>
        <dbReference type="Proteomes" id="UP000181899"/>
    </source>
</evidence>
<dbReference type="PROSITE" id="PS50088">
    <property type="entry name" value="ANK_REPEAT"/>
    <property type="match status" value="1"/>
</dbReference>
<reference evidence="5 6" key="1">
    <citation type="submission" date="2016-10" db="EMBL/GenBank/DDBJ databases">
        <authorList>
            <person name="de Groot N.N."/>
        </authorList>
    </citation>
    <scope>NUCLEOTIDE SEQUENCE [LARGE SCALE GENOMIC DNA]</scope>
    <source>
        <strain evidence="5 6">ML2</strain>
    </source>
</reference>
<dbReference type="PANTHER" id="PTHR44943">
    <property type="entry name" value="CELLULOSE SYNTHASE OPERON PROTEIN C"/>
    <property type="match status" value="1"/>
</dbReference>
<evidence type="ECO:0000256" key="3">
    <source>
        <dbReference type="PROSITE-ProRule" id="PRU00023"/>
    </source>
</evidence>
<dbReference type="InterPro" id="IPR013105">
    <property type="entry name" value="TPR_2"/>
</dbReference>
<keyword evidence="6" id="KW-1185">Reference proteome</keyword>
<name>A0A1I5BEG3_9CLOT</name>
<dbReference type="InterPro" id="IPR002110">
    <property type="entry name" value="Ankyrin_rpt"/>
</dbReference>
<evidence type="ECO:0000256" key="2">
    <source>
        <dbReference type="ARBA" id="ARBA00022803"/>
    </source>
</evidence>
<dbReference type="Proteomes" id="UP000181899">
    <property type="component" value="Unassembled WGS sequence"/>
</dbReference>
<dbReference type="RefSeq" id="WP_074911905.1">
    <property type="nucleotide sequence ID" value="NZ_FOVK01000004.1"/>
</dbReference>
<dbReference type="Pfam" id="PF12796">
    <property type="entry name" value="Ank_2"/>
    <property type="match status" value="1"/>
</dbReference>
<dbReference type="SMART" id="SM00248">
    <property type="entry name" value="ANK"/>
    <property type="match status" value="3"/>
</dbReference>